<proteinExistence type="inferred from homology"/>
<evidence type="ECO:0000256" key="2">
    <source>
        <dbReference type="ARBA" id="ARBA00007131"/>
    </source>
</evidence>
<comment type="similarity">
    <text evidence="2">Belongs to the transketolase family.</text>
</comment>
<dbReference type="Gene3D" id="3.40.50.970">
    <property type="match status" value="1"/>
</dbReference>
<dbReference type="PANTHER" id="PTHR47514:SF1">
    <property type="entry name" value="TRANSKETOLASE N-TERMINAL SECTION-RELATED"/>
    <property type="match status" value="1"/>
</dbReference>
<dbReference type="CDD" id="cd02012">
    <property type="entry name" value="TPP_TK"/>
    <property type="match status" value="1"/>
</dbReference>
<gene>
    <name evidence="5" type="ORF">SERN_0697</name>
</gene>
<name>A0A4Z1E338_9MICO</name>
<evidence type="ECO:0000256" key="3">
    <source>
        <dbReference type="ARBA" id="ARBA00023052"/>
    </source>
</evidence>
<keyword evidence="6" id="KW-1185">Reference proteome</keyword>
<accession>A0A4Z1E338</accession>
<dbReference type="PANTHER" id="PTHR47514">
    <property type="entry name" value="TRANSKETOLASE N-TERMINAL SECTION-RELATED"/>
    <property type="match status" value="1"/>
</dbReference>
<reference evidence="5 6" key="1">
    <citation type="submission" date="2018-11" db="EMBL/GenBank/DDBJ databases">
        <title>Complete genome sequencing of the Actinobacteria Serinibacter sp. K3-2.</title>
        <authorList>
            <person name="Rakitin A.L."/>
            <person name="Beletsky A.V."/>
            <person name="Mardanov A.V."/>
            <person name="Ravin N.V."/>
            <person name="Gromova A.S."/>
            <person name="Filippova S.N."/>
            <person name="Gal'Chenko V.F."/>
        </authorList>
    </citation>
    <scope>NUCLEOTIDE SEQUENCE [LARGE SCALE GENOMIC DNA]</scope>
    <source>
        <strain evidence="5 6">K3-2</strain>
    </source>
</reference>
<dbReference type="InterPro" id="IPR029061">
    <property type="entry name" value="THDP-binding"/>
</dbReference>
<dbReference type="SUPFAM" id="SSF52518">
    <property type="entry name" value="Thiamin diphosphate-binding fold (THDP-binding)"/>
    <property type="match status" value="1"/>
</dbReference>
<dbReference type="RefSeq" id="WP_135848694.1">
    <property type="nucleotide sequence ID" value="NZ_RHPJ01000001.1"/>
</dbReference>
<protein>
    <submittedName>
        <fullName evidence="5">Transketolase, N-terminal section</fullName>
    </submittedName>
</protein>
<comment type="caution">
    <text evidence="5">The sequence shown here is derived from an EMBL/GenBank/DDBJ whole genome shotgun (WGS) entry which is preliminary data.</text>
</comment>
<dbReference type="Proteomes" id="UP000297318">
    <property type="component" value="Unassembled WGS sequence"/>
</dbReference>
<evidence type="ECO:0000259" key="4">
    <source>
        <dbReference type="Pfam" id="PF00456"/>
    </source>
</evidence>
<dbReference type="Pfam" id="PF00456">
    <property type="entry name" value="Transketolase_N"/>
    <property type="match status" value="1"/>
</dbReference>
<evidence type="ECO:0000256" key="1">
    <source>
        <dbReference type="ARBA" id="ARBA00001964"/>
    </source>
</evidence>
<feature type="domain" description="Transketolase N-terminal" evidence="4">
    <location>
        <begin position="50"/>
        <end position="308"/>
    </location>
</feature>
<dbReference type="AlphaFoldDB" id="A0A4Z1E338"/>
<dbReference type="GO" id="GO:0000287">
    <property type="term" value="F:magnesium ion binding"/>
    <property type="evidence" value="ECO:0007669"/>
    <property type="project" value="UniProtKB-ARBA"/>
</dbReference>
<dbReference type="OrthoDB" id="9759664at2"/>
<evidence type="ECO:0000313" key="5">
    <source>
        <dbReference type="EMBL" id="TGO06505.1"/>
    </source>
</evidence>
<sequence length="327" mass="34748">MSTLAPLEKNAGLVHAVETTLLAAPDREIEVLGRVPAGASRAEAVAHLRRAATEVRRRAVQTVGAAGAGHIGGEFSITDALVTLYLSVMNISPAQVEERDPERDRIVLSKGHAANALYTTLAVGGYIAPEALRTFLQPTSMLNGHPARTKIHAVEASTGPLGHGLPIAVGMALAARLDGSDRRTFVLLGDGELQEGSNWEAFMTAGHQRLDRLVALVDRNRLQQGARVADTNDLEPLADKLRAFGWEVVEVDGNDVGALLDAYAGVPAASGKPTFVLAHTDKGFPVSYMRDDVAWHHKVPSAEQVAQALTELDAVLASIDTEEEVTS</sequence>
<organism evidence="5 6">
    <name type="scientific">Serinibacter arcticus</name>
    <dbReference type="NCBI Taxonomy" id="1655435"/>
    <lineage>
        <taxon>Bacteria</taxon>
        <taxon>Bacillati</taxon>
        <taxon>Actinomycetota</taxon>
        <taxon>Actinomycetes</taxon>
        <taxon>Micrococcales</taxon>
        <taxon>Beutenbergiaceae</taxon>
        <taxon>Serinibacter</taxon>
    </lineage>
</organism>
<dbReference type="EMBL" id="RHPJ01000001">
    <property type="protein sequence ID" value="TGO06505.1"/>
    <property type="molecule type" value="Genomic_DNA"/>
</dbReference>
<evidence type="ECO:0000313" key="6">
    <source>
        <dbReference type="Proteomes" id="UP000297318"/>
    </source>
</evidence>
<dbReference type="InterPro" id="IPR005474">
    <property type="entry name" value="Transketolase_N"/>
</dbReference>
<keyword evidence="3" id="KW-0786">Thiamine pyrophosphate</keyword>
<comment type="cofactor">
    <cofactor evidence="1">
        <name>thiamine diphosphate</name>
        <dbReference type="ChEBI" id="CHEBI:58937"/>
    </cofactor>
</comment>